<keyword evidence="7" id="KW-1185">Reference proteome</keyword>
<dbReference type="SUPFAM" id="SSF48208">
    <property type="entry name" value="Six-hairpin glycosidases"/>
    <property type="match status" value="1"/>
</dbReference>
<accession>A0ABS5WDV5</accession>
<evidence type="ECO:0000256" key="1">
    <source>
        <dbReference type="ARBA" id="ARBA00001913"/>
    </source>
</evidence>
<proteinExistence type="predicted"/>
<evidence type="ECO:0000259" key="4">
    <source>
        <dbReference type="Pfam" id="PF00723"/>
    </source>
</evidence>
<evidence type="ECO:0000313" key="7">
    <source>
        <dbReference type="Proteomes" id="UP000740413"/>
    </source>
</evidence>
<dbReference type="RefSeq" id="WP_214611731.1">
    <property type="nucleotide sequence ID" value="NZ_JACATN010000003.1"/>
</dbReference>
<feature type="domain" description="GH15-like" evidence="4">
    <location>
        <begin position="283"/>
        <end position="672"/>
    </location>
</feature>
<dbReference type="Gene3D" id="2.70.98.10">
    <property type="match status" value="1"/>
</dbReference>
<reference evidence="7" key="2">
    <citation type="submission" date="2023-07" db="EMBL/GenBank/DDBJ databases">
        <title>Zobellia barbeyronii sp. nov., a new marine flavobacterium, isolated from green and red algae.</title>
        <authorList>
            <person name="Nedashkovskaya O.I."/>
            <person name="Otstavnykh N."/>
            <person name="Zhukova N."/>
            <person name="Guzev K."/>
            <person name="Chausova V."/>
            <person name="Tekutyeva L."/>
            <person name="Mikhailov V."/>
            <person name="Isaeva M."/>
        </authorList>
    </citation>
    <scope>NUCLEOTIDE SEQUENCE [LARGE SCALE GENOMIC DNA]</scope>
    <source>
        <strain evidence="7">KMM 6746</strain>
    </source>
</reference>
<dbReference type="Gene3D" id="1.50.10.10">
    <property type="match status" value="1"/>
</dbReference>
<comment type="subunit">
    <text evidence="2">Monomer.</text>
</comment>
<dbReference type="SUPFAM" id="SSF74650">
    <property type="entry name" value="Galactose mutarotase-like"/>
    <property type="match status" value="1"/>
</dbReference>
<dbReference type="InterPro" id="IPR012341">
    <property type="entry name" value="6hp_glycosidase-like_sf"/>
</dbReference>
<dbReference type="Pfam" id="PF00723">
    <property type="entry name" value="Glyco_hydro_15"/>
    <property type="match status" value="1"/>
</dbReference>
<dbReference type="Proteomes" id="UP000740413">
    <property type="component" value="Unassembled WGS sequence"/>
</dbReference>
<dbReference type="InterPro" id="IPR011613">
    <property type="entry name" value="GH15-like"/>
</dbReference>
<dbReference type="InterPro" id="IPR011013">
    <property type="entry name" value="Gal_mutarotase_sf_dom"/>
</dbReference>
<evidence type="ECO:0000259" key="5">
    <source>
        <dbReference type="Pfam" id="PF09137"/>
    </source>
</evidence>
<feature type="domain" description="Glucodextranase N-terminal" evidence="5">
    <location>
        <begin position="7"/>
        <end position="268"/>
    </location>
</feature>
<dbReference type="CDD" id="cd07430">
    <property type="entry name" value="GH15_N"/>
    <property type="match status" value="1"/>
</dbReference>
<name>A0ABS5WDV5_9FLAO</name>
<protein>
    <submittedName>
        <fullName evidence="6">Glucan 1,4-alpha-glucosidase</fullName>
    </submittedName>
</protein>
<dbReference type="InterPro" id="IPR008928">
    <property type="entry name" value="6-hairpin_glycosidase_sf"/>
</dbReference>
<dbReference type="InterPro" id="IPR015220">
    <property type="entry name" value="Glucodextranase_N"/>
</dbReference>
<keyword evidence="3" id="KW-0106">Calcium</keyword>
<reference evidence="6 7" key="1">
    <citation type="submission" date="2020-06" db="EMBL/GenBank/DDBJ databases">
        <authorList>
            <person name="Isaeva M.P."/>
            <person name="Chernysheva N.Y."/>
        </authorList>
    </citation>
    <scope>NUCLEOTIDE SEQUENCE [LARGE SCALE GENOMIC DNA]</scope>
    <source>
        <strain evidence="6 7">KMM 6746</strain>
    </source>
</reference>
<dbReference type="PANTHER" id="PTHR31616:SF0">
    <property type="entry name" value="GLUCAN 1,4-ALPHA-GLUCOSIDASE"/>
    <property type="match status" value="1"/>
</dbReference>
<dbReference type="EMBL" id="JACATN010000003">
    <property type="protein sequence ID" value="MBT2161574.1"/>
    <property type="molecule type" value="Genomic_DNA"/>
</dbReference>
<dbReference type="PANTHER" id="PTHR31616">
    <property type="entry name" value="TREHALASE"/>
    <property type="match status" value="1"/>
</dbReference>
<sequence length="790" mass="89380">MSQQSEAPGAPGMEARWTSSTKTGIGKALNSASDVTFTLSHGILNEAYYPREDIACIRDMGFVVTDGHEFFSEEKRDTEHFIETLKDGIPAYHIVNTDKFQKFQITKEVIVDPYRNTILQHIVFDQKDPELPLRLFALLAPHLNNEGGHNTGWIGEYKGVEMLFAQNGNIALAMACSTKWVKRSVGFVGTSDGWRDIRQHGKLEWEYDLAINGNVALTGEIDLTEKDFVLAISFGRTHIEAANHARASILNGFETAKRKYIQEWQTWQDTLPNIPAANFRMSAAMLRMHEAKNFPGGIIASLSIPWGNTKGDSDKSGYHVVWPRDLLETAGGFNALETKADVSRIVNYLMSTQNEDGSWPQNMWLQGEPNWDGLQMDQIALPILEILKGYLRNTMGVSRMKRYWPLAKKAITFLLKNGPYTSQDRWEEEDGFSPFTMATEIAALLAGAELAEVSDEKDFAIYCRETADSWNDTIEYRTYVTGTPLAQKHGVDGYYIRINPFSDIPATELGDRTIKLKNHHSDYGETKINELISVDALALVRFGLRAADDPKILNTLKVIDAELKVATPNGDCWYRYNGDGYGEQENGDPYDGTGIGRAWPLLTGERGHYEIAAGNMEAATKHLIAMEAFANNGLLPEQIWDKADIPEKGLYFGEHTGSAMPLTWAHAEYIKLCISIQHKNVFDMPSQTCERYLRKKKKSDYKIWRFDNGTRTLPKDKTLRIETLTECTVHWTDDDWKSTFITESENMKFGIFVTNIIPTTPQSTALQFTFHWKEADKWEQRNYSVSIANE</sequence>
<evidence type="ECO:0000256" key="3">
    <source>
        <dbReference type="ARBA" id="ARBA00022837"/>
    </source>
</evidence>
<evidence type="ECO:0000313" key="6">
    <source>
        <dbReference type="EMBL" id="MBT2161574.1"/>
    </source>
</evidence>
<comment type="caution">
    <text evidence="6">The sequence shown here is derived from an EMBL/GenBank/DDBJ whole genome shotgun (WGS) entry which is preliminary data.</text>
</comment>
<organism evidence="6 7">
    <name type="scientific">Zobellia barbeyronii</name>
    <dbReference type="NCBI Taxonomy" id="2748009"/>
    <lineage>
        <taxon>Bacteria</taxon>
        <taxon>Pseudomonadati</taxon>
        <taxon>Bacteroidota</taxon>
        <taxon>Flavobacteriia</taxon>
        <taxon>Flavobacteriales</taxon>
        <taxon>Flavobacteriaceae</taxon>
        <taxon>Zobellia</taxon>
    </lineage>
</organism>
<dbReference type="Pfam" id="PF09137">
    <property type="entry name" value="Glucodextran_N"/>
    <property type="match status" value="1"/>
</dbReference>
<gene>
    <name evidence="6" type="ORF">HW347_09870</name>
</gene>
<dbReference type="InterPro" id="IPR014718">
    <property type="entry name" value="GH-type_carb-bd"/>
</dbReference>
<comment type="cofactor">
    <cofactor evidence="1">
        <name>Ca(2+)</name>
        <dbReference type="ChEBI" id="CHEBI:29108"/>
    </cofactor>
</comment>
<evidence type="ECO:0000256" key="2">
    <source>
        <dbReference type="ARBA" id="ARBA00011245"/>
    </source>
</evidence>